<dbReference type="InterPro" id="IPR025557">
    <property type="entry name" value="DUF4282"/>
</dbReference>
<keyword evidence="2" id="KW-0812">Transmembrane</keyword>
<feature type="transmembrane region" description="Helical" evidence="2">
    <location>
        <begin position="31"/>
        <end position="55"/>
    </location>
</feature>
<evidence type="ECO:0000256" key="2">
    <source>
        <dbReference type="SAM" id="Phobius"/>
    </source>
</evidence>
<proteinExistence type="predicted"/>
<feature type="region of interest" description="Disordered" evidence="1">
    <location>
        <begin position="95"/>
        <end position="147"/>
    </location>
</feature>
<sequence>MSRGPERAPGVLRGLADVGFTRMITPRLVGWLYVASAGFIGCGSLMGLLLVWSVAAWAGGGWWWLAPLVLAAGVAGVLVVRIVCEWVLMAFTRGRPLPPPPTVPPSAPALRPVPPVSRAPFPPAAARPMNPPSPQQWQQRHGGSGDA</sequence>
<accession>A0ABV4QAY7</accession>
<keyword evidence="2" id="KW-0472">Membrane</keyword>
<reference evidence="3 4" key="1">
    <citation type="submission" date="2023-11" db="EMBL/GenBank/DDBJ databases">
        <title>Actinomadura monticuli sp. nov., isolated from volcanic ash.</title>
        <authorList>
            <person name="Lee S.D."/>
            <person name="Yang H."/>
            <person name="Kim I.S."/>
        </authorList>
    </citation>
    <scope>NUCLEOTIDE SEQUENCE [LARGE SCALE GENOMIC DNA]</scope>
    <source>
        <strain evidence="3 4">DLS-62</strain>
    </source>
</reference>
<name>A0ABV4QAY7_9ACTN</name>
<dbReference type="Pfam" id="PF14110">
    <property type="entry name" value="DUF4282"/>
    <property type="match status" value="1"/>
</dbReference>
<dbReference type="EMBL" id="JAXCEI010000005">
    <property type="protein sequence ID" value="MFA1539895.1"/>
    <property type="molecule type" value="Genomic_DNA"/>
</dbReference>
<feature type="compositionally biased region" description="Pro residues" evidence="1">
    <location>
        <begin position="96"/>
        <end position="134"/>
    </location>
</feature>
<protein>
    <submittedName>
        <fullName evidence="3">DUF4282 domain-containing protein</fullName>
    </submittedName>
</protein>
<dbReference type="RefSeq" id="WP_371949802.1">
    <property type="nucleotide sequence ID" value="NZ_JAXCEI010000005.1"/>
</dbReference>
<organism evidence="3 4">
    <name type="scientific">Actinomadura monticuli</name>
    <dbReference type="NCBI Taxonomy" id="3097367"/>
    <lineage>
        <taxon>Bacteria</taxon>
        <taxon>Bacillati</taxon>
        <taxon>Actinomycetota</taxon>
        <taxon>Actinomycetes</taxon>
        <taxon>Streptosporangiales</taxon>
        <taxon>Thermomonosporaceae</taxon>
        <taxon>Actinomadura</taxon>
    </lineage>
</organism>
<dbReference type="Proteomes" id="UP001569963">
    <property type="component" value="Unassembled WGS sequence"/>
</dbReference>
<keyword evidence="4" id="KW-1185">Reference proteome</keyword>
<evidence type="ECO:0000313" key="3">
    <source>
        <dbReference type="EMBL" id="MFA1539895.1"/>
    </source>
</evidence>
<evidence type="ECO:0000313" key="4">
    <source>
        <dbReference type="Proteomes" id="UP001569963"/>
    </source>
</evidence>
<evidence type="ECO:0000256" key="1">
    <source>
        <dbReference type="SAM" id="MobiDB-lite"/>
    </source>
</evidence>
<comment type="caution">
    <text evidence="3">The sequence shown here is derived from an EMBL/GenBank/DDBJ whole genome shotgun (WGS) entry which is preliminary data.</text>
</comment>
<feature type="transmembrane region" description="Helical" evidence="2">
    <location>
        <begin position="61"/>
        <end position="84"/>
    </location>
</feature>
<gene>
    <name evidence="3" type="ORF">SM611_13240</name>
</gene>
<keyword evidence="2" id="KW-1133">Transmembrane helix</keyword>